<keyword evidence="4" id="KW-1185">Reference proteome</keyword>
<dbReference type="PhylomeDB" id="B3N983"/>
<organism evidence="3 4">
    <name type="scientific">Drosophila erecta</name>
    <name type="common">Fruit fly</name>
    <dbReference type="NCBI Taxonomy" id="7220"/>
    <lineage>
        <taxon>Eukaryota</taxon>
        <taxon>Metazoa</taxon>
        <taxon>Ecdysozoa</taxon>
        <taxon>Arthropoda</taxon>
        <taxon>Hexapoda</taxon>
        <taxon>Insecta</taxon>
        <taxon>Pterygota</taxon>
        <taxon>Neoptera</taxon>
        <taxon>Endopterygota</taxon>
        <taxon>Diptera</taxon>
        <taxon>Brachycera</taxon>
        <taxon>Muscomorpha</taxon>
        <taxon>Ephydroidea</taxon>
        <taxon>Drosophilidae</taxon>
        <taxon>Drosophila</taxon>
        <taxon>Sophophora</taxon>
    </lineage>
</organism>
<gene>
    <name evidence="3" type="primary">Dere\GG10675</name>
    <name evidence="3" type="synonym">dere_GLEANR_10578</name>
    <name evidence="3" type="synonym">GG10675</name>
    <name evidence="3" type="ORF">Dere_GG10675</name>
</gene>
<evidence type="ECO:0000259" key="2">
    <source>
        <dbReference type="Pfam" id="PF15862"/>
    </source>
</evidence>
<dbReference type="OMA" id="IKDVQDH"/>
<dbReference type="GO" id="GO:0140694">
    <property type="term" value="P:membraneless organelle assembly"/>
    <property type="evidence" value="ECO:0007669"/>
    <property type="project" value="EnsemblMetazoa"/>
</dbReference>
<feature type="compositionally biased region" description="Basic and acidic residues" evidence="1">
    <location>
        <begin position="213"/>
        <end position="233"/>
    </location>
</feature>
<evidence type="ECO:0000313" key="4">
    <source>
        <dbReference type="Proteomes" id="UP000008711"/>
    </source>
</evidence>
<feature type="region of interest" description="Disordered" evidence="1">
    <location>
        <begin position="322"/>
        <end position="343"/>
    </location>
</feature>
<sequence>MRHSSMKVDLSNFFKDERRHSLVFIDAAWKNIKDLQDHIQNLFSLEDISLLTTDGCFLPPRESIKVLKSAEGLKAFRFVSRDNNTFVSPAPVKCSKKRKNRSADEQVHLSASTPLRPSKRSKNQSNTEWLEIAAEPSCVKIDELDDEAPGPSMSLKNKDATKAPNMSVKIEAENKESVPQTQKRSMRKKRPKSPGGTDQEEDDPAPLSISRYSVKEGKMSEGKKQKKVPDTLSEKSAMVTLQEDKTPEEQQEMPAKLSQLKAVDQIEKGLGISTSLPSISFRSPLLEMSDNVPRIFQFSTRKNKVEILENIKLAPINAGFLPQKKAKGDDTAKQSPSDGKDSILEFESETVRDQESPNVQNKETVSANATFSEDIIETSTLPVSTTGVEFACLDNATETETTLPSEADATNPLEFTDSELHLEEASQSEKIMPHDANASSIKIEVDSKDVKPPPVRNCAEQLISDSDDDVMVVDDSNMDVSDSDSDIEPVPVVEDRRYLDMIKDLMRNATPLTGLPTRGDTILFKLLKIKGNANSGTTEFISGNCTYVNRRTKIFTVEPETYPPEIGRIMSQYYKSGLDESSEDVRTLSIHLQDMNEAKIVVATID</sequence>
<dbReference type="KEGG" id="der:6541712"/>
<dbReference type="AlphaFoldDB" id="B3N983"/>
<dbReference type="GO" id="GO:0015030">
    <property type="term" value="C:Cajal body"/>
    <property type="evidence" value="ECO:0007669"/>
    <property type="project" value="EnsemblMetazoa"/>
</dbReference>
<dbReference type="HOGENOM" id="CLU_039345_0_0_1"/>
<feature type="compositionally biased region" description="Basic and acidic residues" evidence="1">
    <location>
        <begin position="326"/>
        <end position="343"/>
    </location>
</feature>
<reference evidence="3 4" key="2">
    <citation type="journal article" date="2008" name="Bioinformatics">
        <title>Assembly reconciliation.</title>
        <authorList>
            <person name="Zimin A.V."/>
            <person name="Smith D.R."/>
            <person name="Sutton G."/>
            <person name="Yorke J.A."/>
        </authorList>
    </citation>
    <scope>NUCLEOTIDE SEQUENCE [LARGE SCALE GENOMIC DNA]</scope>
    <source>
        <strain evidence="3 4">TSC#14021-0224.01</strain>
    </source>
</reference>
<feature type="region of interest" description="Disordered" evidence="1">
    <location>
        <begin position="90"/>
        <end position="126"/>
    </location>
</feature>
<reference evidence="3 4" key="1">
    <citation type="journal article" date="2007" name="Nature">
        <title>Evolution of genes and genomes on the Drosophila phylogeny.</title>
        <authorList>
            <consortium name="Drosophila 12 Genomes Consortium"/>
            <person name="Clark A.G."/>
            <person name="Eisen M.B."/>
            <person name="Smith D.R."/>
            <person name="Bergman C.M."/>
            <person name="Oliver B."/>
            <person name="Markow T.A."/>
            <person name="Kaufman T.C."/>
            <person name="Kellis M."/>
            <person name="Gelbart W."/>
            <person name="Iyer V.N."/>
            <person name="Pollard D.A."/>
            <person name="Sackton T.B."/>
            <person name="Larracuente A.M."/>
            <person name="Singh N.D."/>
            <person name="Abad J.P."/>
            <person name="Abt D.N."/>
            <person name="Adryan B."/>
            <person name="Aguade M."/>
            <person name="Akashi H."/>
            <person name="Anderson W.W."/>
            <person name="Aquadro C.F."/>
            <person name="Ardell D.H."/>
            <person name="Arguello R."/>
            <person name="Artieri C.G."/>
            <person name="Barbash D.A."/>
            <person name="Barker D."/>
            <person name="Barsanti P."/>
            <person name="Batterham P."/>
            <person name="Batzoglou S."/>
            <person name="Begun D."/>
            <person name="Bhutkar A."/>
            <person name="Blanco E."/>
            <person name="Bosak S.A."/>
            <person name="Bradley R.K."/>
            <person name="Brand A.D."/>
            <person name="Brent M.R."/>
            <person name="Brooks A.N."/>
            <person name="Brown R.H."/>
            <person name="Butlin R.K."/>
            <person name="Caggese C."/>
            <person name="Calvi B.R."/>
            <person name="Bernardo de Carvalho A."/>
            <person name="Caspi A."/>
            <person name="Castrezana S."/>
            <person name="Celniker S.E."/>
            <person name="Chang J.L."/>
            <person name="Chapple C."/>
            <person name="Chatterji S."/>
            <person name="Chinwalla A."/>
            <person name="Civetta A."/>
            <person name="Clifton S.W."/>
            <person name="Comeron J.M."/>
            <person name="Costello J.C."/>
            <person name="Coyne J.A."/>
            <person name="Daub J."/>
            <person name="David R.G."/>
            <person name="Delcher A.L."/>
            <person name="Delehaunty K."/>
            <person name="Do C.B."/>
            <person name="Ebling H."/>
            <person name="Edwards K."/>
            <person name="Eickbush T."/>
            <person name="Evans J.D."/>
            <person name="Filipski A."/>
            <person name="Findeiss S."/>
            <person name="Freyhult E."/>
            <person name="Fulton L."/>
            <person name="Fulton R."/>
            <person name="Garcia A.C."/>
            <person name="Gardiner A."/>
            <person name="Garfield D.A."/>
            <person name="Garvin B.E."/>
            <person name="Gibson G."/>
            <person name="Gilbert D."/>
            <person name="Gnerre S."/>
            <person name="Godfrey J."/>
            <person name="Good R."/>
            <person name="Gotea V."/>
            <person name="Gravely B."/>
            <person name="Greenberg A.J."/>
            <person name="Griffiths-Jones S."/>
            <person name="Gross S."/>
            <person name="Guigo R."/>
            <person name="Gustafson E.A."/>
            <person name="Haerty W."/>
            <person name="Hahn M.W."/>
            <person name="Halligan D.L."/>
            <person name="Halpern A.L."/>
            <person name="Halter G.M."/>
            <person name="Han M.V."/>
            <person name="Heger A."/>
            <person name="Hillier L."/>
            <person name="Hinrichs A.S."/>
            <person name="Holmes I."/>
            <person name="Hoskins R.A."/>
            <person name="Hubisz M.J."/>
            <person name="Hultmark D."/>
            <person name="Huntley M.A."/>
            <person name="Jaffe D.B."/>
            <person name="Jagadeeshan S."/>
            <person name="Jeck W.R."/>
            <person name="Johnson J."/>
            <person name="Jones C.D."/>
            <person name="Jordan W.C."/>
            <person name="Karpen G.H."/>
            <person name="Kataoka E."/>
            <person name="Keightley P.D."/>
            <person name="Kheradpour P."/>
            <person name="Kirkness E.F."/>
            <person name="Koerich L.B."/>
            <person name="Kristiansen K."/>
            <person name="Kudrna D."/>
            <person name="Kulathinal R.J."/>
            <person name="Kumar S."/>
            <person name="Kwok R."/>
            <person name="Lander E."/>
            <person name="Langley C.H."/>
            <person name="Lapoint R."/>
            <person name="Lazzaro B.P."/>
            <person name="Lee S.J."/>
            <person name="Levesque L."/>
            <person name="Li R."/>
            <person name="Lin C.F."/>
            <person name="Lin M.F."/>
            <person name="Lindblad-Toh K."/>
            <person name="Llopart A."/>
            <person name="Long M."/>
            <person name="Low L."/>
            <person name="Lozovsky E."/>
            <person name="Lu J."/>
            <person name="Luo M."/>
            <person name="Machado C.A."/>
            <person name="Makalowski W."/>
            <person name="Marzo M."/>
            <person name="Matsuda M."/>
            <person name="Matzkin L."/>
            <person name="McAllister B."/>
            <person name="McBride C.S."/>
            <person name="McKernan B."/>
            <person name="McKernan K."/>
            <person name="Mendez-Lago M."/>
            <person name="Minx P."/>
            <person name="Mollenhauer M.U."/>
            <person name="Montooth K."/>
            <person name="Mount S.M."/>
            <person name="Mu X."/>
            <person name="Myers E."/>
            <person name="Negre B."/>
            <person name="Newfeld S."/>
            <person name="Nielsen R."/>
            <person name="Noor M.A."/>
            <person name="O'Grady P."/>
            <person name="Pachter L."/>
            <person name="Papaceit M."/>
            <person name="Parisi M.J."/>
            <person name="Parisi M."/>
            <person name="Parts L."/>
            <person name="Pedersen J.S."/>
            <person name="Pesole G."/>
            <person name="Phillippy A.M."/>
            <person name="Ponting C.P."/>
            <person name="Pop M."/>
            <person name="Porcelli D."/>
            <person name="Powell J.R."/>
            <person name="Prohaska S."/>
            <person name="Pruitt K."/>
            <person name="Puig M."/>
            <person name="Quesneville H."/>
            <person name="Ram K.R."/>
            <person name="Rand D."/>
            <person name="Rasmussen M.D."/>
            <person name="Reed L.K."/>
            <person name="Reenan R."/>
            <person name="Reily A."/>
            <person name="Remington K.A."/>
            <person name="Rieger T.T."/>
            <person name="Ritchie M.G."/>
            <person name="Robin C."/>
            <person name="Rogers Y.H."/>
            <person name="Rohde C."/>
            <person name="Rozas J."/>
            <person name="Rubenfield M.J."/>
            <person name="Ruiz A."/>
            <person name="Russo S."/>
            <person name="Salzberg S.L."/>
            <person name="Sanchez-Gracia A."/>
            <person name="Saranga D.J."/>
            <person name="Sato H."/>
            <person name="Schaeffer S.W."/>
            <person name="Schatz M.C."/>
            <person name="Schlenke T."/>
            <person name="Schwartz R."/>
            <person name="Segarra C."/>
            <person name="Singh R.S."/>
            <person name="Sirot L."/>
            <person name="Sirota M."/>
            <person name="Sisneros N.B."/>
            <person name="Smith C.D."/>
            <person name="Smith T.F."/>
            <person name="Spieth J."/>
            <person name="Stage D.E."/>
            <person name="Stark A."/>
            <person name="Stephan W."/>
            <person name="Strausberg R.L."/>
            <person name="Strempel S."/>
            <person name="Sturgill D."/>
            <person name="Sutton G."/>
            <person name="Sutton G.G."/>
            <person name="Tao W."/>
            <person name="Teichmann S."/>
            <person name="Tobari Y.N."/>
            <person name="Tomimura Y."/>
            <person name="Tsolas J.M."/>
            <person name="Valente V.L."/>
            <person name="Venter E."/>
            <person name="Venter J.C."/>
            <person name="Vicario S."/>
            <person name="Vieira F.G."/>
            <person name="Vilella A.J."/>
            <person name="Villasante A."/>
            <person name="Walenz B."/>
            <person name="Wang J."/>
            <person name="Wasserman M."/>
            <person name="Watts T."/>
            <person name="Wilson D."/>
            <person name="Wilson R.K."/>
            <person name="Wing R.A."/>
            <person name="Wolfner M.F."/>
            <person name="Wong A."/>
            <person name="Wong G.K."/>
            <person name="Wu C.I."/>
            <person name="Wu G."/>
            <person name="Yamamoto D."/>
            <person name="Yang H.P."/>
            <person name="Yang S.P."/>
            <person name="Yorke J.A."/>
            <person name="Yoshida K."/>
            <person name="Zdobnov E."/>
            <person name="Zhang P."/>
            <person name="Zhang Y."/>
            <person name="Zimin A.V."/>
            <person name="Baldwin J."/>
            <person name="Abdouelleil A."/>
            <person name="Abdulkadir J."/>
            <person name="Abebe A."/>
            <person name="Abera B."/>
            <person name="Abreu J."/>
            <person name="Acer S.C."/>
            <person name="Aftuck L."/>
            <person name="Alexander A."/>
            <person name="An P."/>
            <person name="Anderson E."/>
            <person name="Anderson S."/>
            <person name="Arachi H."/>
            <person name="Azer M."/>
            <person name="Bachantsang P."/>
            <person name="Barry A."/>
            <person name="Bayul T."/>
            <person name="Berlin A."/>
            <person name="Bessette D."/>
            <person name="Bloom T."/>
            <person name="Blye J."/>
            <person name="Boguslavskiy L."/>
            <person name="Bonnet C."/>
            <person name="Boukhgalter B."/>
            <person name="Bourzgui I."/>
            <person name="Brown A."/>
            <person name="Cahill P."/>
            <person name="Channer S."/>
            <person name="Cheshatsang Y."/>
            <person name="Chuda L."/>
            <person name="Citroen M."/>
            <person name="Collymore A."/>
            <person name="Cooke P."/>
            <person name="Costello M."/>
            <person name="D'Aco K."/>
            <person name="Daza R."/>
            <person name="De Haan G."/>
            <person name="DeGray S."/>
            <person name="DeMaso C."/>
            <person name="Dhargay N."/>
            <person name="Dooley K."/>
            <person name="Dooley E."/>
            <person name="Doricent M."/>
            <person name="Dorje P."/>
            <person name="Dorjee K."/>
            <person name="Dupes A."/>
            <person name="Elong R."/>
            <person name="Falk J."/>
            <person name="Farina A."/>
            <person name="Faro S."/>
            <person name="Ferguson D."/>
            <person name="Fisher S."/>
            <person name="Foley C.D."/>
            <person name="Franke A."/>
            <person name="Friedrich D."/>
            <person name="Gadbois L."/>
            <person name="Gearin G."/>
            <person name="Gearin C.R."/>
            <person name="Giannoukos G."/>
            <person name="Goode T."/>
            <person name="Graham J."/>
            <person name="Grandbois E."/>
            <person name="Grewal S."/>
            <person name="Gyaltsen K."/>
            <person name="Hafez N."/>
            <person name="Hagos B."/>
            <person name="Hall J."/>
            <person name="Henson C."/>
            <person name="Hollinger A."/>
            <person name="Honan T."/>
            <person name="Huard M.D."/>
            <person name="Hughes L."/>
            <person name="Hurhula B."/>
            <person name="Husby M.E."/>
            <person name="Kamat A."/>
            <person name="Kanga B."/>
            <person name="Kashin S."/>
            <person name="Khazanovich D."/>
            <person name="Kisner P."/>
            <person name="Lance K."/>
            <person name="Lara M."/>
            <person name="Lee W."/>
            <person name="Lennon N."/>
            <person name="Letendre F."/>
            <person name="LeVine R."/>
            <person name="Lipovsky A."/>
            <person name="Liu X."/>
            <person name="Liu J."/>
            <person name="Liu S."/>
            <person name="Lokyitsang T."/>
            <person name="Lokyitsang Y."/>
            <person name="Lubonja R."/>
            <person name="Lui A."/>
            <person name="MacDonald P."/>
            <person name="Magnisalis V."/>
            <person name="Maru K."/>
            <person name="Matthews C."/>
            <person name="McCusker W."/>
            <person name="McDonough S."/>
            <person name="Mehta T."/>
            <person name="Meldrim J."/>
            <person name="Meneus L."/>
            <person name="Mihai O."/>
            <person name="Mihalev A."/>
            <person name="Mihova T."/>
            <person name="Mittelman R."/>
            <person name="Mlenga V."/>
            <person name="Montmayeur A."/>
            <person name="Mulrain L."/>
            <person name="Navidi A."/>
            <person name="Naylor J."/>
            <person name="Negash T."/>
            <person name="Nguyen T."/>
            <person name="Nguyen N."/>
            <person name="Nicol R."/>
            <person name="Norbu C."/>
            <person name="Norbu N."/>
            <person name="Novod N."/>
            <person name="O'Neill B."/>
            <person name="Osman S."/>
            <person name="Markiewicz E."/>
            <person name="Oyono O.L."/>
            <person name="Patti C."/>
            <person name="Phunkhang P."/>
            <person name="Pierre F."/>
            <person name="Priest M."/>
            <person name="Raghuraman S."/>
            <person name="Rege F."/>
            <person name="Reyes R."/>
            <person name="Rise C."/>
            <person name="Rogov P."/>
            <person name="Ross K."/>
            <person name="Ryan E."/>
            <person name="Settipalli S."/>
            <person name="Shea T."/>
            <person name="Sherpa N."/>
            <person name="Shi L."/>
            <person name="Shih D."/>
            <person name="Sparrow T."/>
            <person name="Spaulding J."/>
            <person name="Stalker J."/>
            <person name="Stange-Thomann N."/>
            <person name="Stavropoulos S."/>
            <person name="Stone C."/>
            <person name="Strader C."/>
            <person name="Tesfaye S."/>
            <person name="Thomson T."/>
            <person name="Thoulutsang Y."/>
            <person name="Thoulutsang D."/>
            <person name="Topham K."/>
            <person name="Topping I."/>
            <person name="Tsamla T."/>
            <person name="Vassiliev H."/>
            <person name="Vo A."/>
            <person name="Wangchuk T."/>
            <person name="Wangdi T."/>
            <person name="Weiand M."/>
            <person name="Wilkinson J."/>
            <person name="Wilson A."/>
            <person name="Yadav S."/>
            <person name="Young G."/>
            <person name="Yu Q."/>
            <person name="Zembek L."/>
            <person name="Zhong D."/>
            <person name="Zimmer A."/>
            <person name="Zwirko Z."/>
            <person name="Jaffe D.B."/>
            <person name="Alvarez P."/>
            <person name="Brockman W."/>
            <person name="Butler J."/>
            <person name="Chin C."/>
            <person name="Gnerre S."/>
            <person name="Grabherr M."/>
            <person name="Kleber M."/>
            <person name="Mauceli E."/>
            <person name="MacCallum I."/>
        </authorList>
    </citation>
    <scope>NUCLEOTIDE SEQUENCE [LARGE SCALE GENOMIC DNA]</scope>
    <source>
        <strain evidence="3 4">TSC#14021-0224.01</strain>
    </source>
</reference>
<dbReference type="GO" id="GO:0140693">
    <property type="term" value="F:molecular condensate scaffold activity"/>
    <property type="evidence" value="ECO:0007669"/>
    <property type="project" value="EnsemblMetazoa"/>
</dbReference>
<dbReference type="OrthoDB" id="74813at2759"/>
<name>B3N983_DROER</name>
<evidence type="ECO:0000256" key="1">
    <source>
        <dbReference type="SAM" id="MobiDB-lite"/>
    </source>
</evidence>
<dbReference type="EMBL" id="CH954177">
    <property type="protein sequence ID" value="EDV59570.1"/>
    <property type="molecule type" value="Genomic_DNA"/>
</dbReference>
<dbReference type="Pfam" id="PF15862">
    <property type="entry name" value="Coilin_N"/>
    <property type="match status" value="1"/>
</dbReference>
<dbReference type="GO" id="GO:0030576">
    <property type="term" value="P:Cajal body organization"/>
    <property type="evidence" value="ECO:0007669"/>
    <property type="project" value="EnsemblMetazoa"/>
</dbReference>
<dbReference type="eggNOG" id="ENOG502SF1H">
    <property type="taxonomic scope" value="Eukaryota"/>
</dbReference>
<accession>B3N983</accession>
<dbReference type="InterPro" id="IPR031722">
    <property type="entry name" value="Coilin_N"/>
</dbReference>
<protein>
    <recommendedName>
        <fullName evidence="2">Coilin N-terminal domain-containing protein</fullName>
    </recommendedName>
</protein>
<dbReference type="GO" id="GO:0035363">
    <property type="term" value="C:histone locus body"/>
    <property type="evidence" value="ECO:0007669"/>
    <property type="project" value="EnsemblMetazoa"/>
</dbReference>
<feature type="domain" description="Coilin N-terminal" evidence="2">
    <location>
        <begin position="8"/>
        <end position="124"/>
    </location>
</feature>
<feature type="region of interest" description="Disordered" evidence="1">
    <location>
        <begin position="143"/>
        <end position="255"/>
    </location>
</feature>
<proteinExistence type="predicted"/>
<evidence type="ECO:0000313" key="3">
    <source>
        <dbReference type="EMBL" id="EDV59570.1"/>
    </source>
</evidence>
<dbReference type="Proteomes" id="UP000008711">
    <property type="component" value="Unassembled WGS sequence"/>
</dbReference>